<gene>
    <name evidence="1" type="ORF">F5897_001221</name>
</gene>
<dbReference type="Pfam" id="PF11452">
    <property type="entry name" value="DUF3000"/>
    <property type="match status" value="1"/>
</dbReference>
<proteinExistence type="predicted"/>
<evidence type="ECO:0000313" key="2">
    <source>
        <dbReference type="Proteomes" id="UP000571183"/>
    </source>
</evidence>
<protein>
    <recommendedName>
        <fullName evidence="3">DUF3000 domain-containing protein</fullName>
    </recommendedName>
</protein>
<dbReference type="RefSeq" id="WP_343048828.1">
    <property type="nucleotide sequence ID" value="NZ_JACIFD010000011.1"/>
</dbReference>
<sequence>MTISFTSEPRAFQTAAAAVRGAKLRAELDFKEIPAPDRIAPHAIALGASVNPSGRGVSGAAAAIDGGAGAGRLILLHDPKMAAEWGNEFRFVCYAQADIEVEIGADPLLADVAWSWLIDALHTRQTSYTAIAGTATKTLSTGYGSLAQQGTGAQLQLRASWTPTDADYATHVQAWSELLCLLAGLPQHEGVAAFNPRTPADVAQNSGSRPAPVA</sequence>
<name>A0A840DK97_9MICO</name>
<dbReference type="EMBL" id="JACIFD010000011">
    <property type="protein sequence ID" value="MBB4071902.1"/>
    <property type="molecule type" value="Genomic_DNA"/>
</dbReference>
<evidence type="ECO:0008006" key="3">
    <source>
        <dbReference type="Google" id="ProtNLM"/>
    </source>
</evidence>
<keyword evidence="2" id="KW-1185">Reference proteome</keyword>
<evidence type="ECO:0000313" key="1">
    <source>
        <dbReference type="EMBL" id="MBB4071902.1"/>
    </source>
</evidence>
<organism evidence="1 2">
    <name type="scientific">Canibacter oris</name>
    <dbReference type="NCBI Taxonomy" id="1365628"/>
    <lineage>
        <taxon>Bacteria</taxon>
        <taxon>Bacillati</taxon>
        <taxon>Actinomycetota</taxon>
        <taxon>Actinomycetes</taxon>
        <taxon>Micrococcales</taxon>
        <taxon>Microbacteriaceae</taxon>
        <taxon>Canibacter</taxon>
    </lineage>
</organism>
<comment type="caution">
    <text evidence="1">The sequence shown here is derived from an EMBL/GenBank/DDBJ whole genome shotgun (WGS) entry which is preliminary data.</text>
</comment>
<dbReference type="AlphaFoldDB" id="A0A840DK97"/>
<dbReference type="Proteomes" id="UP000571183">
    <property type="component" value="Unassembled WGS sequence"/>
</dbReference>
<dbReference type="InterPro" id="IPR021555">
    <property type="entry name" value="DUF3000"/>
</dbReference>
<reference evidence="1" key="1">
    <citation type="submission" date="2020-08" db="EMBL/GenBank/DDBJ databases">
        <title>Sequencing the genomes of 1000 actinobacteria strains.</title>
        <authorList>
            <person name="Klenk H.-P."/>
        </authorList>
    </citation>
    <scope>NUCLEOTIDE SEQUENCE [LARGE SCALE GENOMIC DNA]</scope>
    <source>
        <strain evidence="1">DSM 27064</strain>
    </source>
</reference>
<accession>A0A840DK97</accession>